<dbReference type="RefSeq" id="WP_215759493.1">
    <property type="nucleotide sequence ID" value="NZ_JAHKBE010000013.1"/>
</dbReference>
<protein>
    <submittedName>
        <fullName evidence="2">BNR repeat-containing protein</fullName>
    </submittedName>
</protein>
<feature type="chain" id="PRO_5047536515" evidence="1">
    <location>
        <begin position="21"/>
        <end position="610"/>
    </location>
</feature>
<dbReference type="Proteomes" id="UP001487296">
    <property type="component" value="Unassembled WGS sequence"/>
</dbReference>
<name>A0ABV1FPS8_9BACT</name>
<dbReference type="Pfam" id="PF15892">
    <property type="entry name" value="BNR_4"/>
    <property type="match status" value="1"/>
</dbReference>
<evidence type="ECO:0000313" key="3">
    <source>
        <dbReference type="Proteomes" id="UP001487296"/>
    </source>
</evidence>
<dbReference type="EMBL" id="JBBNFP010000012">
    <property type="protein sequence ID" value="MEQ2486378.1"/>
    <property type="molecule type" value="Genomic_DNA"/>
</dbReference>
<gene>
    <name evidence="2" type="ORF">AAAT34_04820</name>
</gene>
<keyword evidence="3" id="KW-1185">Reference proteome</keyword>
<feature type="signal peptide" evidence="1">
    <location>
        <begin position="1"/>
        <end position="20"/>
    </location>
</feature>
<evidence type="ECO:0000256" key="1">
    <source>
        <dbReference type="SAM" id="SignalP"/>
    </source>
</evidence>
<keyword evidence="1" id="KW-0732">Signal</keyword>
<comment type="caution">
    <text evidence="2">The sequence shown here is derived from an EMBL/GenBank/DDBJ whole genome shotgun (WGS) entry which is preliminary data.</text>
</comment>
<reference evidence="2 3" key="1">
    <citation type="submission" date="2024-04" db="EMBL/GenBank/DDBJ databases">
        <title>Human intestinal bacterial collection.</title>
        <authorList>
            <person name="Pauvert C."/>
            <person name="Hitch T.C.A."/>
            <person name="Clavel T."/>
        </authorList>
    </citation>
    <scope>NUCLEOTIDE SEQUENCE [LARGE SCALE GENOMIC DNA]</scope>
    <source>
        <strain evidence="2 3">CLA-AA-H145</strain>
    </source>
</reference>
<accession>A0ABV1FPS8</accession>
<sequence length="610" mass="69186">MKRILLSLVMTMAAIVSAMASHTVTHEGAWCWFADPRAIHYENASGSINASYIGYIDVHGNVKATQIDFRNNRRTEVLIRSVFQPDDHNNPTFIVLPDERVMIFYTRHTDEPKIWYRVSVKPGDITQLGEEKFISTKNNTTYPSPFILSDDPNHIYLCWRGINWHPTMARITMPDANDNVTVDFGPKQIVQSTGARPYAKYHSNGKDKIYLTYTTGHPDNEMPNWLYFNVVDINHGNGPILKDIKGNTLQQVADGVFRVNKSEAYLNQYPFTVVDHTPGVRNWVWQIALDQDANPVIAYTHIDNAKTTHAYHYGRWTGSEWRDTWVQLGGHAFHQNWNRTERCYSGGMALDPENINTLYLSIPTKEGAYNKEGVYEIWKYNVADNGKVESSEQLTRNSDKNNMRPYLLPGSKNSALRLAWMHGDYYYWMVNKHYPKGYPTSIVADYNLPEEKVDLGNGLVTQAKGCKKFSVAATFHQEKDGKRTSDATLFASDQLTVGITTDNYIFVNMGKGSKAKSVKSGNLFATADNWAFYSIGTSGDTHVTPITDAMLTTTYDGATLRVYRNEVLELYIPCKGLKLKNVRCGNLSTNLQQWSRALNQDEVGALSNKR</sequence>
<proteinExistence type="predicted"/>
<organism evidence="2 3">
    <name type="scientific">Hallella faecis</name>
    <dbReference type="NCBI Taxonomy" id="2841596"/>
    <lineage>
        <taxon>Bacteria</taxon>
        <taxon>Pseudomonadati</taxon>
        <taxon>Bacteroidota</taxon>
        <taxon>Bacteroidia</taxon>
        <taxon>Bacteroidales</taxon>
        <taxon>Prevotellaceae</taxon>
        <taxon>Hallella</taxon>
    </lineage>
</organism>
<evidence type="ECO:0000313" key="2">
    <source>
        <dbReference type="EMBL" id="MEQ2486378.1"/>
    </source>
</evidence>